<keyword evidence="2" id="KW-1185">Reference proteome</keyword>
<reference evidence="1" key="1">
    <citation type="submission" date="2020-12" db="EMBL/GenBank/DDBJ databases">
        <title>Metabolic potential, ecology and presence of endohyphal bacteria is reflected in genomic diversity of Mucoromycotina.</title>
        <authorList>
            <person name="Muszewska A."/>
            <person name="Okrasinska A."/>
            <person name="Steczkiewicz K."/>
            <person name="Drgas O."/>
            <person name="Orlowska M."/>
            <person name="Perlinska-Lenart U."/>
            <person name="Aleksandrzak-Piekarczyk T."/>
            <person name="Szatraj K."/>
            <person name="Zielenkiewicz U."/>
            <person name="Pilsyk S."/>
            <person name="Malc E."/>
            <person name="Mieczkowski P."/>
            <person name="Kruszewska J.S."/>
            <person name="Biernat P."/>
            <person name="Pawlowska J."/>
        </authorList>
    </citation>
    <scope>NUCLEOTIDE SEQUENCE</scope>
    <source>
        <strain evidence="1">WA0000067209</strain>
    </source>
</reference>
<evidence type="ECO:0000313" key="2">
    <source>
        <dbReference type="Proteomes" id="UP000654370"/>
    </source>
</evidence>
<comment type="caution">
    <text evidence="1">The sequence shown here is derived from an EMBL/GenBank/DDBJ whole genome shotgun (WGS) entry which is preliminary data.</text>
</comment>
<dbReference type="Proteomes" id="UP000654370">
    <property type="component" value="Unassembled WGS sequence"/>
</dbReference>
<evidence type="ECO:0000313" key="1">
    <source>
        <dbReference type="EMBL" id="KAG2176444.1"/>
    </source>
</evidence>
<dbReference type="AlphaFoldDB" id="A0A8H7PLN8"/>
<name>A0A8H7PLN8_MORIS</name>
<organism evidence="1 2">
    <name type="scientific">Mortierella isabellina</name>
    <name type="common">Filamentous fungus</name>
    <name type="synonym">Umbelopsis isabellina</name>
    <dbReference type="NCBI Taxonomy" id="91625"/>
    <lineage>
        <taxon>Eukaryota</taxon>
        <taxon>Fungi</taxon>
        <taxon>Fungi incertae sedis</taxon>
        <taxon>Mucoromycota</taxon>
        <taxon>Mucoromycotina</taxon>
        <taxon>Umbelopsidomycetes</taxon>
        <taxon>Umbelopsidales</taxon>
        <taxon>Umbelopsidaceae</taxon>
        <taxon>Umbelopsis</taxon>
    </lineage>
</organism>
<sequence length="194" mass="21506">MCARRSKPVGPLGLYTLGLHREGTTTHAIHCAPHKVASNNSFNGTGTISYLKLPSIVFSSMQATTAAAKCFKIESYMAKDCQRKLSIHQLTGTRAYRTRLLAFPSLNCTSVLFEKDNTITKAYVNPMAAFFPLAESTRKEIMEIYYQRIHSSSSKHTQDREHAGRSSISPFLTEKPLEANSTDICLSPETVEAL</sequence>
<proteinExistence type="predicted"/>
<gene>
    <name evidence="1" type="ORF">INT43_005684</name>
</gene>
<accession>A0A8H7PLN8</accession>
<protein>
    <submittedName>
        <fullName evidence="1">Uncharacterized protein</fullName>
    </submittedName>
</protein>
<dbReference type="EMBL" id="JAEPQZ010000010">
    <property type="protein sequence ID" value="KAG2176444.1"/>
    <property type="molecule type" value="Genomic_DNA"/>
</dbReference>